<name>A0A150KJQ0_9BACI</name>
<reference evidence="1 2" key="1">
    <citation type="submission" date="2016-01" db="EMBL/GenBank/DDBJ databases">
        <title>Genome Sequences of Twelve Sporeforming Bacillus Species Isolated from Foods.</title>
        <authorList>
            <person name="Berendsen E.M."/>
            <person name="Wells-Bennik M.H."/>
            <person name="Krawcyk A.O."/>
            <person name="De Jong A."/>
            <person name="Holsappel S."/>
            <person name="Eijlander R.T."/>
            <person name="Kuipers O.P."/>
        </authorList>
    </citation>
    <scope>NUCLEOTIDE SEQUENCE [LARGE SCALE GENOMIC DNA]</scope>
    <source>
        <strain evidence="1 2">B4102</strain>
    </source>
</reference>
<sequence length="299" mass="35437">MFFKRKPKINEQTIKELVQKLETTYMNKDIEQLQEMFHPDHREISFLNHFSLMMNFQIYNSTSEILHLEILDMNEEEATFTYTRKHMYTCINEEEENGTNPNNISSYYVQIKVEGKTIWIAKYARYSELFLDLKGRILPEEKAVVPPGAEYFDNMKRFIDVIQFEHLKPATYLLYSDSEFIGYYPEKERYSYRTSEKLTFDYFLEMEAASIKEHTKGFIEGNTLEYSDILVEEEDYSIIEIKMEGSSGLQHELILSMLAPDGFIMVRYLKTKNAPLEEKLRRQLIKQMQIAATKIDVSV</sequence>
<dbReference type="OrthoDB" id="2937296at2"/>
<dbReference type="PATRIC" id="fig|46224.3.peg.1787"/>
<protein>
    <submittedName>
        <fullName evidence="1">Uncharacterized protein</fullName>
    </submittedName>
</protein>
<dbReference type="RefSeq" id="WP_066235844.1">
    <property type="nucleotide sequence ID" value="NZ_JBHJSX010000051.1"/>
</dbReference>
<organism evidence="1 2">
    <name type="scientific">Heyndrickxia sporothermodurans</name>
    <dbReference type="NCBI Taxonomy" id="46224"/>
    <lineage>
        <taxon>Bacteria</taxon>
        <taxon>Bacillati</taxon>
        <taxon>Bacillota</taxon>
        <taxon>Bacilli</taxon>
        <taxon>Bacillales</taxon>
        <taxon>Bacillaceae</taxon>
        <taxon>Heyndrickxia</taxon>
    </lineage>
</organism>
<accession>A0A150KJQ0</accession>
<gene>
    <name evidence="1" type="ORF">B4102_4137</name>
</gene>
<evidence type="ECO:0000313" key="1">
    <source>
        <dbReference type="EMBL" id="KYC85305.1"/>
    </source>
</evidence>
<comment type="caution">
    <text evidence="1">The sequence shown here is derived from an EMBL/GenBank/DDBJ whole genome shotgun (WGS) entry which is preliminary data.</text>
</comment>
<dbReference type="EMBL" id="LQYN01000167">
    <property type="protein sequence ID" value="KYC85305.1"/>
    <property type="molecule type" value="Genomic_DNA"/>
</dbReference>
<dbReference type="Proteomes" id="UP000075666">
    <property type="component" value="Unassembled WGS sequence"/>
</dbReference>
<proteinExistence type="predicted"/>
<keyword evidence="2" id="KW-1185">Reference proteome</keyword>
<evidence type="ECO:0000313" key="2">
    <source>
        <dbReference type="Proteomes" id="UP000075666"/>
    </source>
</evidence>
<dbReference type="AlphaFoldDB" id="A0A150KJQ0"/>